<dbReference type="GO" id="GO:0004674">
    <property type="term" value="F:protein serine/threonine kinase activity"/>
    <property type="evidence" value="ECO:0007669"/>
    <property type="project" value="UniProtKB-KW"/>
</dbReference>
<dbReference type="OrthoDB" id="381190at2759"/>
<evidence type="ECO:0000256" key="10">
    <source>
        <dbReference type="ARBA" id="ARBA00023242"/>
    </source>
</evidence>
<evidence type="ECO:0000256" key="5">
    <source>
        <dbReference type="ARBA" id="ARBA00022679"/>
    </source>
</evidence>
<evidence type="ECO:0000256" key="3">
    <source>
        <dbReference type="ARBA" id="ARBA00012513"/>
    </source>
</evidence>
<evidence type="ECO:0000256" key="4">
    <source>
        <dbReference type="ARBA" id="ARBA00022527"/>
    </source>
</evidence>
<proteinExistence type="inferred from homology"/>
<dbReference type="InterPro" id="IPR038980">
    <property type="entry name" value="ATM_plant"/>
</dbReference>
<dbReference type="Pfam" id="PF25030">
    <property type="entry name" value="M-HEAT_ATR"/>
    <property type="match status" value="1"/>
</dbReference>
<keyword evidence="7" id="KW-0227">DNA damage</keyword>
<comment type="caution">
    <text evidence="13">The sequence shown here is derived from an EMBL/GenBank/DDBJ whole genome shotgun (WGS) entry which is preliminary data.</text>
</comment>
<dbReference type="EMBL" id="LXFE01000166">
    <property type="protein sequence ID" value="OLL26574.1"/>
    <property type="molecule type" value="Genomic_DNA"/>
</dbReference>
<organism evidence="13 14">
    <name type="scientific">Neolecta irregularis (strain DAH-3)</name>
    <dbReference type="NCBI Taxonomy" id="1198029"/>
    <lineage>
        <taxon>Eukaryota</taxon>
        <taxon>Fungi</taxon>
        <taxon>Dikarya</taxon>
        <taxon>Ascomycota</taxon>
        <taxon>Taphrinomycotina</taxon>
        <taxon>Neolectales</taxon>
        <taxon>Neolectaceae</taxon>
        <taxon>Neolecta</taxon>
    </lineage>
</organism>
<dbReference type="InterPro" id="IPR012993">
    <property type="entry name" value="UME"/>
</dbReference>
<dbReference type="EC" id="2.7.11.1" evidence="3"/>
<dbReference type="InterPro" id="IPR014009">
    <property type="entry name" value="PIK_FAT"/>
</dbReference>
<evidence type="ECO:0000313" key="14">
    <source>
        <dbReference type="Proteomes" id="UP000186594"/>
    </source>
</evidence>
<dbReference type="SMART" id="SM00802">
    <property type="entry name" value="UME"/>
    <property type="match status" value="1"/>
</dbReference>
<feature type="domain" description="FAT" evidence="12">
    <location>
        <begin position="1364"/>
        <end position="1803"/>
    </location>
</feature>
<dbReference type="Pfam" id="PF02259">
    <property type="entry name" value="FAT"/>
    <property type="match status" value="1"/>
</dbReference>
<evidence type="ECO:0000256" key="2">
    <source>
        <dbReference type="ARBA" id="ARBA00010769"/>
    </source>
</evidence>
<dbReference type="PANTHER" id="PTHR37079:SF4">
    <property type="entry name" value="SERINE_THREONINE-PROTEIN KINASE ATM"/>
    <property type="match status" value="1"/>
</dbReference>
<name>A0A1U7LVA5_NEOID</name>
<accession>A0A1U7LVA5</accession>
<evidence type="ECO:0000256" key="7">
    <source>
        <dbReference type="ARBA" id="ARBA00022763"/>
    </source>
</evidence>
<evidence type="ECO:0000256" key="1">
    <source>
        <dbReference type="ARBA" id="ARBA00004123"/>
    </source>
</evidence>
<evidence type="ECO:0000256" key="8">
    <source>
        <dbReference type="ARBA" id="ARBA00022777"/>
    </source>
</evidence>
<comment type="subcellular location">
    <subcellularLocation>
        <location evidence="1">Nucleus</location>
    </subcellularLocation>
</comment>
<evidence type="ECO:0000313" key="13">
    <source>
        <dbReference type="EMBL" id="OLL26574.1"/>
    </source>
</evidence>
<dbReference type="InterPro" id="IPR011990">
    <property type="entry name" value="TPR-like_helical_dom_sf"/>
</dbReference>
<dbReference type="GO" id="GO:0006974">
    <property type="term" value="P:DNA damage response"/>
    <property type="evidence" value="ECO:0007669"/>
    <property type="project" value="UniProtKB-KW"/>
</dbReference>
<keyword evidence="4" id="KW-0723">Serine/threonine-protein kinase</keyword>
<evidence type="ECO:0000256" key="9">
    <source>
        <dbReference type="ARBA" id="ARBA00022840"/>
    </source>
</evidence>
<dbReference type="InterPro" id="IPR016024">
    <property type="entry name" value="ARM-type_fold"/>
</dbReference>
<dbReference type="PROSITE" id="PS51189">
    <property type="entry name" value="FAT"/>
    <property type="match status" value="1"/>
</dbReference>
<keyword evidence="10" id="KW-0539">Nucleus</keyword>
<dbReference type="SUPFAM" id="SSF48452">
    <property type="entry name" value="TPR-like"/>
    <property type="match status" value="1"/>
</dbReference>
<gene>
    <name evidence="13" type="ORF">NEOLI_003137</name>
</gene>
<feature type="region of interest" description="Disordered" evidence="11">
    <location>
        <begin position="1710"/>
        <end position="1733"/>
    </location>
</feature>
<evidence type="ECO:0000259" key="12">
    <source>
        <dbReference type="PROSITE" id="PS51189"/>
    </source>
</evidence>
<keyword evidence="14" id="KW-1185">Reference proteome</keyword>
<dbReference type="PANTHER" id="PTHR37079">
    <property type="entry name" value="SERINE/THREONINE-PROTEIN KINASE ATM"/>
    <property type="match status" value="1"/>
</dbReference>
<evidence type="ECO:0000256" key="6">
    <source>
        <dbReference type="ARBA" id="ARBA00022741"/>
    </source>
</evidence>
<dbReference type="GO" id="GO:0005524">
    <property type="term" value="F:ATP binding"/>
    <property type="evidence" value="ECO:0007669"/>
    <property type="project" value="UniProtKB-KW"/>
</dbReference>
<comment type="similarity">
    <text evidence="2">Belongs to the PI3/PI4-kinase family. ATM subfamily.</text>
</comment>
<keyword evidence="9" id="KW-0067">ATP-binding</keyword>
<protein>
    <recommendedName>
        <fullName evidence="3">non-specific serine/threonine protein kinase</fullName>
        <ecNumber evidence="3">2.7.11.1</ecNumber>
    </recommendedName>
</protein>
<keyword evidence="8 13" id="KW-0418">Kinase</keyword>
<dbReference type="InterPro" id="IPR003151">
    <property type="entry name" value="PIK-rel_kinase_FAT"/>
</dbReference>
<keyword evidence="5" id="KW-0808">Transferase</keyword>
<dbReference type="Pfam" id="PF08064">
    <property type="entry name" value="UME"/>
    <property type="match status" value="1"/>
</dbReference>
<dbReference type="Proteomes" id="UP000186594">
    <property type="component" value="Unassembled WGS sequence"/>
</dbReference>
<dbReference type="STRING" id="1198029.A0A1U7LVA5"/>
<dbReference type="InterPro" id="IPR056802">
    <property type="entry name" value="ATR-like_M-HEAT"/>
</dbReference>
<evidence type="ECO:0000256" key="11">
    <source>
        <dbReference type="SAM" id="MobiDB-lite"/>
    </source>
</evidence>
<sequence length="1803" mass="202470">MPSPAGSLSQHPAALLAASQSNSSSVFRQLLHEVLVHSDSNSLQHEADLSINVQLVKVVVSAGLLVLFPASNRGISPSLVSQAADCLLVIRLTLKRTPEILAFADSSEQTLLFWLLPRLLSLLGVPHLAELQQDLEDTLSVLFSILHSSSLYWPVLPSLYASMIDLTRDVLDALAPPETVKAVNSRSWDRRVSFGISPPTTSHTALVVVQDLFEFHFMHPQQAFVMPLKVVSLLMRQLLKDTTKNLIPGLAFEMTTCCSKFVSLSDQWFSLGINMQQPLLPILFDISLTVLRSHLGISILKLQIQFLRLALNAIEKHSNEKSHFFLNDSILTFYDGLCEFLNCGTRNGNISEFAHLITAHLLSVSRDFTNTLLDVRKSQKRIFNIIESKIPPGQTRVLLSHLSESNTQDAMEVDINAKLSYRQAIYFSSDDIMRITCSQTGGDFRPKDTTANQIQLLASWLPSSEDDHSIIIIQAIGRMFCARAHPLELSGSPSNITHYRCPFCDNSPNNEGYHMTILADLEGIFVKIDEGFARSMQSNSDSIRQSLLQTLLRISRHTYYITSAERTGWLLQLLHSKHRLVRLISGRILSLQFRSFPNEENNSVLQENRRIIFNHLRTLSNEDEPRLTETNILCWAQLGRFAVYEELNIILAKLINDLGHSNSFIRAVAFQEVPRVTSYMKNRPQIIQAVSELLGITLTDFLSRTQSHTLPYLVYHKRQDIIEEIAQASKKDVPKVCFDNMPKIMAFLLVEVNERHETADVMSYLSLASPDFERIELPSLIRSEAIQTAVEILKMSDDQKNPTRRDRVFKALQFVSVIVCKPSSTSKDVTSSQVLHDFFRQHILGIMANISDTINDIRGHKTAIEKLQCVAAIGEIITTVGPLSAIAMPQILACLQSALAIPSLTKGTLKVWLILAKNLQPTEVKDLASTMFSILLQFWPQLKSNSDKSLVSSIFKYSFDNHFQALASTVESLPSLRTVPDLAGFDMHFQTSLSEANPRAQLQALISRCGHENISVCTQSLIELQAMLDVHENWLQCLILADKCDGLVIQLVRQLLDTCAKYRGLSVEITILCGECLGIVGAIDPSRLEISQSIADLVVLTNFQDAEESIGYTISLLDIHLVSAFRASLDTKAQGFLAYTMQELLKFCGFPAKENSKNGKSIVNPKMMRHWTLLSKASKETLSPLLSSKYFLTSSHSYIRQTYPIFPQQRNFREWLQNLTLDLCQIVNGENATKIFSACSRVIKDQDLSIANFVLPFVALNVIVGGSEQDRKDIVTEILEVLRFAVDSKSDAFESEKSKMACQVVFGLIDYANKWLRARRKSNFEKRIQHAKKANRYVAADEDVEKDEAINLVESVLSTIPADLMGRASSECGAHARSLYNWESYIRDKRDSSGLEELMPLYKHLQDVYARIDEPDGVEGISMRYPGLDADTQALEHEIAGRWSSALSCYELSLRENPCDPSLYLGLLRCLKQSGHYGTLILQLDRLIDQFPNYSNEFRRIGVEVGWMNENWEAVRHFLQGLHGTPTFETEIGRTLLALYEGDNKSFEACLNSISYSIVNVLAASGASVYRENYSMLIKLGIIREMSVIRSALAQDNSNSKALVTNLERRLLMTAPSSVLRQFILAVRKSTFSLAGPSFQREIASVWLDSAKVARKAGQSQLAYSSILQSTRLQYPPAILEEARWWWHEGHPRRAIQNLQTAFASKAFSSEKAAPSGSAEKKQQSLDPSGKPKNHIIGKATLLLARWLEVSGQSSSLDIEMKYKEAAKLTDKWEKAHFALGRHYCRLYDNEANQQPIKQNDAL</sequence>
<keyword evidence="6" id="KW-0547">Nucleotide-binding</keyword>
<dbReference type="SUPFAM" id="SSF48371">
    <property type="entry name" value="ARM repeat"/>
    <property type="match status" value="1"/>
</dbReference>
<dbReference type="Gene3D" id="1.25.40.10">
    <property type="entry name" value="Tetratricopeptide repeat domain"/>
    <property type="match status" value="1"/>
</dbReference>
<dbReference type="GO" id="GO:0005634">
    <property type="term" value="C:nucleus"/>
    <property type="evidence" value="ECO:0007669"/>
    <property type="project" value="UniProtKB-SubCell"/>
</dbReference>
<reference evidence="13 14" key="1">
    <citation type="submission" date="2016-04" db="EMBL/GenBank/DDBJ databases">
        <title>Evolutionary innovation and constraint leading to complex multicellularity in the Ascomycota.</title>
        <authorList>
            <person name="Cisse O."/>
            <person name="Nguyen A."/>
            <person name="Hewitt D.A."/>
            <person name="Jedd G."/>
            <person name="Stajich J.E."/>
        </authorList>
    </citation>
    <scope>NUCLEOTIDE SEQUENCE [LARGE SCALE GENOMIC DNA]</scope>
    <source>
        <strain evidence="13 14">DAH-3</strain>
    </source>
</reference>